<keyword evidence="3" id="KW-1185">Reference proteome</keyword>
<dbReference type="HOGENOM" id="CLU_1927372_0_0_1"/>
<sequence length="131" mass="15040">MSNFKMAPNYIHLPLHLGISRVPQSIHPNAHGSFARNIGGQWPQPQRPHKELSSYHDSFRTLGSHVDAARAMMTLRGDSDGHQQQHSHITMPPRIRNPERDKRTSEWVEKQGPEMFEPETSEEVESGKKWV</sequence>
<dbReference type="AlphaFoldDB" id="M1W8T5"/>
<dbReference type="EMBL" id="CAGA01000001">
    <property type="protein sequence ID" value="CCE26739.1"/>
    <property type="molecule type" value="Genomic_DNA"/>
</dbReference>
<evidence type="ECO:0000313" key="3">
    <source>
        <dbReference type="Proteomes" id="UP000016801"/>
    </source>
</evidence>
<dbReference type="Proteomes" id="UP000016801">
    <property type="component" value="Unassembled WGS sequence"/>
</dbReference>
<comment type="caution">
    <text evidence="2">The sequence shown here is derived from an EMBL/GenBank/DDBJ whole genome shotgun (WGS) entry which is preliminary data.</text>
</comment>
<dbReference type="VEuPathDB" id="FungiDB:CPUR_00208"/>
<feature type="region of interest" description="Disordered" evidence="1">
    <location>
        <begin position="77"/>
        <end position="131"/>
    </location>
</feature>
<organism evidence="2 3">
    <name type="scientific">Claviceps purpurea (strain 20.1)</name>
    <name type="common">Ergot fungus</name>
    <name type="synonym">Sphacelia segetum</name>
    <dbReference type="NCBI Taxonomy" id="1111077"/>
    <lineage>
        <taxon>Eukaryota</taxon>
        <taxon>Fungi</taxon>
        <taxon>Dikarya</taxon>
        <taxon>Ascomycota</taxon>
        <taxon>Pezizomycotina</taxon>
        <taxon>Sordariomycetes</taxon>
        <taxon>Hypocreomycetidae</taxon>
        <taxon>Hypocreales</taxon>
        <taxon>Clavicipitaceae</taxon>
        <taxon>Claviceps</taxon>
    </lineage>
</organism>
<protein>
    <submittedName>
        <fullName evidence="2">Uncharacterized protein</fullName>
    </submittedName>
</protein>
<gene>
    <name evidence="2" type="ORF">CPUR_00208</name>
</gene>
<feature type="compositionally biased region" description="Basic and acidic residues" evidence="1">
    <location>
        <begin position="96"/>
        <end position="112"/>
    </location>
</feature>
<reference evidence="2 3" key="1">
    <citation type="journal article" date="2013" name="PLoS Genet.">
        <title>Plant-symbiotic fungi as chemical engineers: Multi-genome analysis of the Clavicipitaceae reveals dynamics of alkaloid loci.</title>
        <authorList>
            <person name="Schardl C.L."/>
            <person name="Young C.A."/>
            <person name="Hesse U."/>
            <person name="Amyotte S.G."/>
            <person name="Andreeva K."/>
            <person name="Calie P.J."/>
            <person name="Fleetwood D.J."/>
            <person name="Haws D.C."/>
            <person name="Moore N."/>
            <person name="Oeser B."/>
            <person name="Panaccione D.G."/>
            <person name="Schweri K.K."/>
            <person name="Voisey C.R."/>
            <person name="Farman M.L."/>
            <person name="Jaromczyk J.W."/>
            <person name="Roe B.A."/>
            <person name="O'Sullivan D.M."/>
            <person name="Scott B."/>
            <person name="Tudzynski P."/>
            <person name="An Z."/>
            <person name="Arnaoudova E.G."/>
            <person name="Bullock C.T."/>
            <person name="Charlton N.D."/>
            <person name="Chen L."/>
            <person name="Cox M."/>
            <person name="Dinkins R.D."/>
            <person name="Florea S."/>
            <person name="Glenn A.E."/>
            <person name="Gordon A."/>
            <person name="Gueldener U."/>
            <person name="Harris D.R."/>
            <person name="Hollin W."/>
            <person name="Jaromczyk J."/>
            <person name="Johnson R.D."/>
            <person name="Khan A.K."/>
            <person name="Leistner E."/>
            <person name="Leuchtmann A."/>
            <person name="Li C."/>
            <person name="Liu J."/>
            <person name="Liu J."/>
            <person name="Liu M."/>
            <person name="Mace W."/>
            <person name="Machado C."/>
            <person name="Nagabhyru P."/>
            <person name="Pan J."/>
            <person name="Schmid J."/>
            <person name="Sugawara K."/>
            <person name="Steiner U."/>
            <person name="Takach J.E."/>
            <person name="Tanaka E."/>
            <person name="Webb J.S."/>
            <person name="Wilson E.V."/>
            <person name="Wiseman J.L."/>
            <person name="Yoshida R."/>
            <person name="Zeng Z."/>
        </authorList>
    </citation>
    <scope>NUCLEOTIDE SEQUENCE [LARGE SCALE GENOMIC DNA]</scope>
    <source>
        <strain evidence="2 3">20.1</strain>
    </source>
</reference>
<accession>M1W8T5</accession>
<evidence type="ECO:0000256" key="1">
    <source>
        <dbReference type="SAM" id="MobiDB-lite"/>
    </source>
</evidence>
<evidence type="ECO:0000313" key="2">
    <source>
        <dbReference type="EMBL" id="CCE26739.1"/>
    </source>
</evidence>
<name>M1W8T5_CLAP2</name>
<proteinExistence type="predicted"/>